<evidence type="ECO:0000256" key="1">
    <source>
        <dbReference type="SAM" id="MobiDB-lite"/>
    </source>
</evidence>
<feature type="region of interest" description="Disordered" evidence="1">
    <location>
        <begin position="1"/>
        <end position="57"/>
    </location>
</feature>
<dbReference type="AlphaFoldDB" id="A0AAJ0HU52"/>
<reference evidence="3" key="2">
    <citation type="submission" date="2023-06" db="EMBL/GenBank/DDBJ databases">
        <authorList>
            <consortium name="Lawrence Berkeley National Laboratory"/>
            <person name="Haridas S."/>
            <person name="Hensen N."/>
            <person name="Bonometti L."/>
            <person name="Westerberg I."/>
            <person name="Brannstrom I.O."/>
            <person name="Guillou S."/>
            <person name="Cros-Aarteil S."/>
            <person name="Calhoun S."/>
            <person name="Kuo A."/>
            <person name="Mondo S."/>
            <person name="Pangilinan J."/>
            <person name="Riley R."/>
            <person name="Labutti K."/>
            <person name="Andreopoulos B."/>
            <person name="Lipzen A."/>
            <person name="Chen C."/>
            <person name="Yanf M."/>
            <person name="Daum C."/>
            <person name="Ng V."/>
            <person name="Clum A."/>
            <person name="Steindorff A."/>
            <person name="Ohm R."/>
            <person name="Martin F."/>
            <person name="Silar P."/>
            <person name="Natvig D."/>
            <person name="Lalanne C."/>
            <person name="Gautier V."/>
            <person name="Ament-Velasquez S.L."/>
            <person name="Kruys A."/>
            <person name="Hutchinson M.I."/>
            <person name="Powell A.J."/>
            <person name="Barry K."/>
            <person name="Miller A.N."/>
            <person name="Grigoriev I.V."/>
            <person name="Debuchy R."/>
            <person name="Gladieux P."/>
            <person name="Thoren M.H."/>
            <person name="Johannesson H."/>
        </authorList>
    </citation>
    <scope>NUCLEOTIDE SEQUENCE</scope>
    <source>
        <strain evidence="3">CBS 955.72</strain>
    </source>
</reference>
<dbReference type="Proteomes" id="UP001275084">
    <property type="component" value="Unassembled WGS sequence"/>
</dbReference>
<dbReference type="InterPro" id="IPR038967">
    <property type="entry name" value="Dsc4-like"/>
</dbReference>
<evidence type="ECO:0000313" key="4">
    <source>
        <dbReference type="Proteomes" id="UP001275084"/>
    </source>
</evidence>
<dbReference type="GO" id="GO:0032933">
    <property type="term" value="P:SREBP signaling pathway"/>
    <property type="evidence" value="ECO:0007669"/>
    <property type="project" value="InterPro"/>
</dbReference>
<dbReference type="InterPro" id="IPR013715">
    <property type="entry name" value="DUF1746"/>
</dbReference>
<organism evidence="3 4">
    <name type="scientific">Lasiosphaeria hispida</name>
    <dbReference type="NCBI Taxonomy" id="260671"/>
    <lineage>
        <taxon>Eukaryota</taxon>
        <taxon>Fungi</taxon>
        <taxon>Dikarya</taxon>
        <taxon>Ascomycota</taxon>
        <taxon>Pezizomycotina</taxon>
        <taxon>Sordariomycetes</taxon>
        <taxon>Sordariomycetidae</taxon>
        <taxon>Sordariales</taxon>
        <taxon>Lasiosphaeriaceae</taxon>
        <taxon>Lasiosphaeria</taxon>
    </lineage>
</organism>
<dbReference type="Pfam" id="PF08508">
    <property type="entry name" value="DUF1746"/>
    <property type="match status" value="1"/>
</dbReference>
<dbReference type="GO" id="GO:0044695">
    <property type="term" value="C:Dsc E3 ubiquitin ligase complex"/>
    <property type="evidence" value="ECO:0007669"/>
    <property type="project" value="InterPro"/>
</dbReference>
<dbReference type="EMBL" id="JAUIQD010000001">
    <property type="protein sequence ID" value="KAK3362950.1"/>
    <property type="molecule type" value="Genomic_DNA"/>
</dbReference>
<accession>A0AAJ0HU52</accession>
<evidence type="ECO:0000259" key="2">
    <source>
        <dbReference type="Pfam" id="PF08508"/>
    </source>
</evidence>
<proteinExistence type="predicted"/>
<sequence length="338" mass="37214">MNNDPAPSFAARQRTPHIDSGDEHDEEDHGSEHSDAGGEASNSTSTPPSQDPERHQKRRAGLVKKLQFMNHLQKSLNTVVFSYICALYYMECSFPRLLLRIIPHYIFITPKESTLSLPAHRPHVFAVFVPNLLCIMLHSFLSLPQASETAREHLHGGVIIDFIGQKPPTWRLGLLFLDVIILGAQCLMLAVHQEREKLRKAVNPSLQTVTGAQADQAAAPDTTQDHDAEERGILRYDANVVENSDEIELQPLTGGDARADDRLGTSYSQAAVDLVDVLWSGNAVLANFHVVHAVRSVGNDIQGAAAYSLQSLGYTATLAAAIAAERRARLAARRQRPR</sequence>
<dbReference type="PANTHER" id="PTHR39405:SF1">
    <property type="entry name" value="DSC E3 UBIQUITIN LIGASE COMPLEX SUBUNIT 4"/>
    <property type="match status" value="1"/>
</dbReference>
<dbReference type="GO" id="GO:0005783">
    <property type="term" value="C:endoplasmic reticulum"/>
    <property type="evidence" value="ECO:0007669"/>
    <property type="project" value="TreeGrafter"/>
</dbReference>
<dbReference type="PANTHER" id="PTHR39405">
    <property type="entry name" value="DSC E3 UBIQUITIN LIGASE COMPLEX SUBUNIT 4"/>
    <property type="match status" value="1"/>
</dbReference>
<protein>
    <recommendedName>
        <fullName evidence="2">DUF1746 domain-containing protein</fullName>
    </recommendedName>
</protein>
<evidence type="ECO:0000313" key="3">
    <source>
        <dbReference type="EMBL" id="KAK3362950.1"/>
    </source>
</evidence>
<keyword evidence="4" id="KW-1185">Reference proteome</keyword>
<feature type="domain" description="DUF1746" evidence="2">
    <location>
        <begin position="75"/>
        <end position="188"/>
    </location>
</feature>
<comment type="caution">
    <text evidence="3">The sequence shown here is derived from an EMBL/GenBank/DDBJ whole genome shotgun (WGS) entry which is preliminary data.</text>
</comment>
<name>A0AAJ0HU52_9PEZI</name>
<reference evidence="3" key="1">
    <citation type="journal article" date="2023" name="Mol. Phylogenet. Evol.">
        <title>Genome-scale phylogeny and comparative genomics of the fungal order Sordariales.</title>
        <authorList>
            <person name="Hensen N."/>
            <person name="Bonometti L."/>
            <person name="Westerberg I."/>
            <person name="Brannstrom I.O."/>
            <person name="Guillou S."/>
            <person name="Cros-Aarteil S."/>
            <person name="Calhoun S."/>
            <person name="Haridas S."/>
            <person name="Kuo A."/>
            <person name="Mondo S."/>
            <person name="Pangilinan J."/>
            <person name="Riley R."/>
            <person name="LaButti K."/>
            <person name="Andreopoulos B."/>
            <person name="Lipzen A."/>
            <person name="Chen C."/>
            <person name="Yan M."/>
            <person name="Daum C."/>
            <person name="Ng V."/>
            <person name="Clum A."/>
            <person name="Steindorff A."/>
            <person name="Ohm R.A."/>
            <person name="Martin F."/>
            <person name="Silar P."/>
            <person name="Natvig D.O."/>
            <person name="Lalanne C."/>
            <person name="Gautier V."/>
            <person name="Ament-Velasquez S.L."/>
            <person name="Kruys A."/>
            <person name="Hutchinson M.I."/>
            <person name="Powell A.J."/>
            <person name="Barry K."/>
            <person name="Miller A.N."/>
            <person name="Grigoriev I.V."/>
            <person name="Debuchy R."/>
            <person name="Gladieux P."/>
            <person name="Hiltunen Thoren M."/>
            <person name="Johannesson H."/>
        </authorList>
    </citation>
    <scope>NUCLEOTIDE SEQUENCE</scope>
    <source>
        <strain evidence="3">CBS 955.72</strain>
    </source>
</reference>
<gene>
    <name evidence="3" type="ORF">B0T25DRAFT_468558</name>
</gene>